<dbReference type="InterPro" id="IPR052367">
    <property type="entry name" value="Thiosulfate_ST/Rhodanese-like"/>
</dbReference>
<evidence type="ECO:0000313" key="2">
    <source>
        <dbReference type="Proteomes" id="UP000017429"/>
    </source>
</evidence>
<gene>
    <name evidence="1" type="primary">glpE</name>
    <name evidence="1" type="ORF">N508_001061</name>
</gene>
<dbReference type="eggNOG" id="COG0607">
    <property type="taxonomic scope" value="Bacteria"/>
</dbReference>
<dbReference type="SMART" id="SM00450">
    <property type="entry name" value="RHOD"/>
    <property type="match status" value="1"/>
</dbReference>
<dbReference type="Gene3D" id="3.40.250.10">
    <property type="entry name" value="Rhodanese-like domain"/>
    <property type="match status" value="1"/>
</dbReference>
<dbReference type="CDD" id="cd00158">
    <property type="entry name" value="RHOD"/>
    <property type="match status" value="1"/>
</dbReference>
<evidence type="ECO:0000313" key="1">
    <source>
        <dbReference type="EMBL" id="USF23986.1"/>
    </source>
</evidence>
<accession>V2Q1N5</accession>
<reference evidence="1" key="3">
    <citation type="submission" date="2022-06" db="EMBL/GenBank/DDBJ databases">
        <title>Resources to Facilitate Use of the Altered Schaedler Flora (ASF) Mouse Model to Study Microbiome Function.</title>
        <authorList>
            <person name="Proctor A."/>
            <person name="Parvinroo S."/>
            <person name="Richie T."/>
            <person name="Jia X."/>
            <person name="Lee S.T.M."/>
            <person name="Karp P.D."/>
            <person name="Paley S."/>
            <person name="Kostic A.D."/>
            <person name="Pierre J.F."/>
            <person name="Wannemuehler M.J."/>
            <person name="Phillips G.J."/>
        </authorList>
    </citation>
    <scope>NUCLEOTIDE SEQUENCE</scope>
    <source>
        <strain evidence="1">ASF457</strain>
    </source>
</reference>
<dbReference type="PANTHER" id="PTHR45431:SF3">
    <property type="entry name" value="RHODANESE-LIKE DOMAIN-CONTAINING PROTEIN 15, CHLOROPLASTIC"/>
    <property type="match status" value="1"/>
</dbReference>
<dbReference type="Proteomes" id="UP000017429">
    <property type="component" value="Chromosome"/>
</dbReference>
<dbReference type="InterPro" id="IPR001763">
    <property type="entry name" value="Rhodanese-like_dom"/>
</dbReference>
<organism evidence="1 2">
    <name type="scientific">Mucispirillum schaedleri ASF457</name>
    <dbReference type="NCBI Taxonomy" id="1379858"/>
    <lineage>
        <taxon>Bacteria</taxon>
        <taxon>Pseudomonadati</taxon>
        <taxon>Deferribacterota</taxon>
        <taxon>Deferribacteres</taxon>
        <taxon>Deferribacterales</taxon>
        <taxon>Mucispirillaceae</taxon>
        <taxon>Mucispirillum</taxon>
    </lineage>
</organism>
<dbReference type="GO" id="GO:0004792">
    <property type="term" value="F:thiosulfate-cyanide sulfurtransferase activity"/>
    <property type="evidence" value="ECO:0007669"/>
    <property type="project" value="UniProtKB-EC"/>
</dbReference>
<dbReference type="OrthoDB" id="9808735at2"/>
<sequence>MKGKLLFFKLFILAALVIPVSAFAEIKDDDVAKIDELIKTGKYIVIDVRTKEEYNAGHLAGALNFDYYSDDFEDSIESQFKNKNKPYIVYCRSGKRSLASAEILEELGFTNVTNMKGGILAWESAGKPVVK</sequence>
<dbReference type="EC" id="2.8.1.1" evidence="1"/>
<dbReference type="InterPro" id="IPR036873">
    <property type="entry name" value="Rhodanese-like_dom_sf"/>
</dbReference>
<dbReference type="KEGG" id="msch:N508_001061"/>
<dbReference type="PROSITE" id="PS50206">
    <property type="entry name" value="RHODANESE_3"/>
    <property type="match status" value="1"/>
</dbReference>
<dbReference type="SUPFAM" id="SSF52821">
    <property type="entry name" value="Rhodanese/Cell cycle control phosphatase"/>
    <property type="match status" value="1"/>
</dbReference>
<keyword evidence="2" id="KW-1185">Reference proteome</keyword>
<dbReference type="EMBL" id="CP097562">
    <property type="protein sequence ID" value="USF23986.1"/>
    <property type="molecule type" value="Genomic_DNA"/>
</dbReference>
<dbReference type="AlphaFoldDB" id="V2Q1N5"/>
<reference evidence="1" key="2">
    <citation type="submission" date="2022-05" db="EMBL/GenBank/DDBJ databases">
        <authorList>
            <person name="Proctor A.L."/>
            <person name="Phillips G.J."/>
            <person name="Wannemuehler M.J."/>
        </authorList>
    </citation>
    <scope>NUCLEOTIDE SEQUENCE</scope>
    <source>
        <strain evidence="1">ASF457</strain>
    </source>
</reference>
<dbReference type="Pfam" id="PF00581">
    <property type="entry name" value="Rhodanese"/>
    <property type="match status" value="1"/>
</dbReference>
<dbReference type="RefSeq" id="WP_023275357.1">
    <property type="nucleotide sequence ID" value="NZ_CP097562.1"/>
</dbReference>
<keyword evidence="1" id="KW-0808">Transferase</keyword>
<dbReference type="PANTHER" id="PTHR45431">
    <property type="entry name" value="RHODANESE-LIKE DOMAIN-CONTAINING PROTEIN 15, CHLOROPLASTIC"/>
    <property type="match status" value="1"/>
</dbReference>
<reference evidence="1" key="1">
    <citation type="journal article" date="2014" name="Genome Announc.">
        <title>Draft genome sequences of the altered schaedler flora, a defined bacterial community from gnotobiotic mice.</title>
        <authorList>
            <person name="Wannemuehler M.J."/>
            <person name="Overstreet A.M."/>
            <person name="Ward D.V."/>
            <person name="Phillips G.J."/>
        </authorList>
    </citation>
    <scope>NUCLEOTIDE SEQUENCE</scope>
    <source>
        <strain evidence="1">ASF457</strain>
    </source>
</reference>
<proteinExistence type="predicted"/>
<protein>
    <submittedName>
        <fullName evidence="1">Thiosulfate sulfurtransferase GlpE</fullName>
        <ecNumber evidence="1">2.8.1.1</ecNumber>
    </submittedName>
</protein>
<name>V2Q1N5_9BACT</name>